<comment type="caution">
    <text evidence="1">The sequence shown here is derived from an EMBL/GenBank/DDBJ whole genome shotgun (WGS) entry which is preliminary data.</text>
</comment>
<evidence type="ECO:0000313" key="2">
    <source>
        <dbReference type="Proteomes" id="UP000179266"/>
    </source>
</evidence>
<dbReference type="Proteomes" id="UP000179266">
    <property type="component" value="Unassembled WGS sequence"/>
</dbReference>
<dbReference type="AlphaFoldDB" id="A0A1F7S655"/>
<sequence length="70" mass="8019">MNFVVLLPQLLDEGTDEFDVENAENFRSVFFEPHFGHGCEDLSSDFQINVSKSVPHSLQWYSKMGIIKTP</sequence>
<evidence type="ECO:0000313" key="1">
    <source>
        <dbReference type="EMBL" id="OGL49295.1"/>
    </source>
</evidence>
<organism evidence="1 2">
    <name type="scientific">Candidatus Schekmanbacteria bacterium RBG_13_48_7</name>
    <dbReference type="NCBI Taxonomy" id="1817878"/>
    <lineage>
        <taxon>Bacteria</taxon>
        <taxon>Candidatus Schekmaniibacteriota</taxon>
    </lineage>
</organism>
<name>A0A1F7S655_9BACT</name>
<reference evidence="1 2" key="1">
    <citation type="journal article" date="2016" name="Nat. Commun.">
        <title>Thousands of microbial genomes shed light on interconnected biogeochemical processes in an aquifer system.</title>
        <authorList>
            <person name="Anantharaman K."/>
            <person name="Brown C.T."/>
            <person name="Hug L.A."/>
            <person name="Sharon I."/>
            <person name="Castelle C.J."/>
            <person name="Probst A.J."/>
            <person name="Thomas B.C."/>
            <person name="Singh A."/>
            <person name="Wilkins M.J."/>
            <person name="Karaoz U."/>
            <person name="Brodie E.L."/>
            <person name="Williams K.H."/>
            <person name="Hubbard S.S."/>
            <person name="Banfield J.F."/>
        </authorList>
    </citation>
    <scope>NUCLEOTIDE SEQUENCE [LARGE SCALE GENOMIC DNA]</scope>
</reference>
<protein>
    <submittedName>
        <fullName evidence="1">Uncharacterized protein</fullName>
    </submittedName>
</protein>
<dbReference type="EMBL" id="MGDD01000021">
    <property type="protein sequence ID" value="OGL49295.1"/>
    <property type="molecule type" value="Genomic_DNA"/>
</dbReference>
<proteinExistence type="predicted"/>
<accession>A0A1F7S655</accession>
<gene>
    <name evidence="1" type="ORF">A2161_07355</name>
</gene>